<sequence>MVQVRVQVDDVTVAALHLTEHPVRRRTKNGHRRPAGPTTVGPERSLDPRAGPPLSAEAAPPADQAASATTGETRAARRAGSTEESTPAAVAATTTPPTCSHGTSSTTSPDRPNTDVVPSRP</sequence>
<organism evidence="2 3">
    <name type="scientific">Kineococcus xinjiangensis</name>
    <dbReference type="NCBI Taxonomy" id="512762"/>
    <lineage>
        <taxon>Bacteria</taxon>
        <taxon>Bacillati</taxon>
        <taxon>Actinomycetota</taxon>
        <taxon>Actinomycetes</taxon>
        <taxon>Kineosporiales</taxon>
        <taxon>Kineosporiaceae</taxon>
        <taxon>Kineococcus</taxon>
    </lineage>
</organism>
<proteinExistence type="predicted"/>
<dbReference type="AlphaFoldDB" id="A0A2S6IW46"/>
<feature type="compositionally biased region" description="Basic residues" evidence="1">
    <location>
        <begin position="23"/>
        <end position="34"/>
    </location>
</feature>
<evidence type="ECO:0000313" key="3">
    <source>
        <dbReference type="Proteomes" id="UP000239485"/>
    </source>
</evidence>
<feature type="compositionally biased region" description="Low complexity" evidence="1">
    <location>
        <begin position="55"/>
        <end position="98"/>
    </location>
</feature>
<accession>A0A2S6IW46</accession>
<reference evidence="2 3" key="1">
    <citation type="submission" date="2018-02" db="EMBL/GenBank/DDBJ databases">
        <title>Genomic Encyclopedia of Archaeal and Bacterial Type Strains, Phase II (KMG-II): from individual species to whole genera.</title>
        <authorList>
            <person name="Goeker M."/>
        </authorList>
    </citation>
    <scope>NUCLEOTIDE SEQUENCE [LARGE SCALE GENOMIC DNA]</scope>
    <source>
        <strain evidence="2 3">DSM 22857</strain>
    </source>
</reference>
<comment type="caution">
    <text evidence="2">The sequence shown here is derived from an EMBL/GenBank/DDBJ whole genome shotgun (WGS) entry which is preliminary data.</text>
</comment>
<gene>
    <name evidence="2" type="ORF">CLV92_101281</name>
</gene>
<dbReference type="Proteomes" id="UP000239485">
    <property type="component" value="Unassembled WGS sequence"/>
</dbReference>
<dbReference type="EMBL" id="PTJD01000001">
    <property type="protein sequence ID" value="PPK98582.1"/>
    <property type="molecule type" value="Genomic_DNA"/>
</dbReference>
<evidence type="ECO:0000256" key="1">
    <source>
        <dbReference type="SAM" id="MobiDB-lite"/>
    </source>
</evidence>
<feature type="compositionally biased region" description="Polar residues" evidence="1">
    <location>
        <begin position="100"/>
        <end position="111"/>
    </location>
</feature>
<feature type="region of interest" description="Disordered" evidence="1">
    <location>
        <begin position="19"/>
        <end position="121"/>
    </location>
</feature>
<protein>
    <submittedName>
        <fullName evidence="2">Uncharacterized protein</fullName>
    </submittedName>
</protein>
<keyword evidence="3" id="KW-1185">Reference proteome</keyword>
<name>A0A2S6IW46_9ACTN</name>
<evidence type="ECO:0000313" key="2">
    <source>
        <dbReference type="EMBL" id="PPK98582.1"/>
    </source>
</evidence>